<dbReference type="AlphaFoldDB" id="A0A5C8GI85"/>
<feature type="compositionally biased region" description="Low complexity" evidence="1">
    <location>
        <begin position="257"/>
        <end position="276"/>
    </location>
</feature>
<sequence>MKRQNLLITTAIITTLSLASCGTMYLEGGASAPVYTSGSTYGTSYDDGYSVAYSRSGMSYDDARRQAWFLSDKMAYELGLSDAQFNAIYEINLDYLLSMRGERSIYGNYWTRRNTDIFYVLNASQYNYFVSLDYFYRPVYWYNNAYSFGVYRHYGNPRYYYRARPTYYSSYRGGRNRLRKSYYAGRFGERTGRPIVTNRSGYRGNNGYNGVAKTPKNGNNAGRATFGNQKRDSFNNNGAKFGNQNRNSNTNKGFSFGNRNRNNNTNTTPVGPRPNVQPGNANGRFGGSRNGNVNRPAVTPQPKSGTTRPINTTTNRRSFGAGRDRTITTQKTQSVSNSTGTSTTRVATPQPNRTQPKKNGNFGGHR</sequence>
<dbReference type="PROSITE" id="PS51257">
    <property type="entry name" value="PROKAR_LIPOPROTEIN"/>
    <property type="match status" value="1"/>
</dbReference>
<reference evidence="4" key="1">
    <citation type="submission" date="2019-05" db="EMBL/GenBank/DDBJ databases">
        <title>Prevotella brunnea sp. nov., isolated from a wound of a patient.</title>
        <authorList>
            <person name="Buhl M."/>
        </authorList>
    </citation>
    <scope>NUCLEOTIDE SEQUENCE [LARGE SCALE GENOMIC DNA]</scope>
    <source>
        <strain evidence="4">A2672</strain>
    </source>
</reference>
<evidence type="ECO:0000313" key="4">
    <source>
        <dbReference type="Proteomes" id="UP000321612"/>
    </source>
</evidence>
<dbReference type="OrthoDB" id="1068046at2"/>
<feature type="compositionally biased region" description="Polar residues" evidence="1">
    <location>
        <begin position="216"/>
        <end position="253"/>
    </location>
</feature>
<organism evidence="3 4">
    <name type="scientific">Prevotella brunnea</name>
    <dbReference type="NCBI Taxonomy" id="2508867"/>
    <lineage>
        <taxon>Bacteria</taxon>
        <taxon>Pseudomonadati</taxon>
        <taxon>Bacteroidota</taxon>
        <taxon>Bacteroidia</taxon>
        <taxon>Bacteroidales</taxon>
        <taxon>Prevotellaceae</taxon>
        <taxon>Prevotella</taxon>
    </lineage>
</organism>
<evidence type="ECO:0008006" key="5">
    <source>
        <dbReference type="Google" id="ProtNLM"/>
    </source>
</evidence>
<feature type="compositionally biased region" description="Polar residues" evidence="1">
    <location>
        <begin position="327"/>
        <end position="358"/>
    </location>
</feature>
<gene>
    <name evidence="3" type="ORF">ETF27_07915</name>
</gene>
<accession>A0A5C8GI85</accession>
<dbReference type="Proteomes" id="UP000321612">
    <property type="component" value="Unassembled WGS sequence"/>
</dbReference>
<evidence type="ECO:0000313" key="3">
    <source>
        <dbReference type="EMBL" id="TXJ60888.1"/>
    </source>
</evidence>
<comment type="caution">
    <text evidence="3">The sequence shown here is derived from an EMBL/GenBank/DDBJ whole genome shotgun (WGS) entry which is preliminary data.</text>
</comment>
<feature type="compositionally biased region" description="Low complexity" evidence="1">
    <location>
        <begin position="306"/>
        <end position="317"/>
    </location>
</feature>
<feature type="region of interest" description="Disordered" evidence="1">
    <location>
        <begin position="194"/>
        <end position="366"/>
    </location>
</feature>
<protein>
    <recommendedName>
        <fullName evidence="5">DUF4296 domain-containing protein</fullName>
    </recommendedName>
</protein>
<feature type="chain" id="PRO_5022873472" description="DUF4296 domain-containing protein" evidence="2">
    <location>
        <begin position="20"/>
        <end position="366"/>
    </location>
</feature>
<name>A0A5C8GI85_9BACT</name>
<keyword evidence="4" id="KW-1185">Reference proteome</keyword>
<feature type="compositionally biased region" description="Low complexity" evidence="1">
    <location>
        <begin position="198"/>
        <end position="210"/>
    </location>
</feature>
<evidence type="ECO:0000256" key="1">
    <source>
        <dbReference type="SAM" id="MobiDB-lite"/>
    </source>
</evidence>
<dbReference type="EMBL" id="SDIK01000056">
    <property type="protein sequence ID" value="TXJ60888.1"/>
    <property type="molecule type" value="Genomic_DNA"/>
</dbReference>
<keyword evidence="2" id="KW-0732">Signal</keyword>
<dbReference type="RefSeq" id="WP_147785678.1">
    <property type="nucleotide sequence ID" value="NZ_SDIK01000056.1"/>
</dbReference>
<evidence type="ECO:0000256" key="2">
    <source>
        <dbReference type="SAM" id="SignalP"/>
    </source>
</evidence>
<feature type="signal peptide" evidence="2">
    <location>
        <begin position="1"/>
        <end position="19"/>
    </location>
</feature>
<proteinExistence type="predicted"/>